<gene>
    <name evidence="7" type="ORF">NA2_11784</name>
</gene>
<comment type="caution">
    <text evidence="7">The sequence shown here is derived from an EMBL/GenBank/DDBJ whole genome shotgun (WGS) entry which is preliminary data.</text>
</comment>
<dbReference type="InterPro" id="IPR027417">
    <property type="entry name" value="P-loop_NTPase"/>
</dbReference>
<evidence type="ECO:0000256" key="1">
    <source>
        <dbReference type="ARBA" id="ARBA00004417"/>
    </source>
</evidence>
<dbReference type="STRING" id="391937.NA2_11784"/>
<dbReference type="InterPro" id="IPR017871">
    <property type="entry name" value="ABC_transporter-like_CS"/>
</dbReference>
<dbReference type="Gene3D" id="3.40.50.300">
    <property type="entry name" value="P-loop containing nucleotide triphosphate hydrolases"/>
    <property type="match status" value="1"/>
</dbReference>
<dbReference type="Proteomes" id="UP000006786">
    <property type="component" value="Unassembled WGS sequence"/>
</dbReference>
<dbReference type="Pfam" id="PF00005">
    <property type="entry name" value="ABC_tran"/>
    <property type="match status" value="1"/>
</dbReference>
<reference evidence="7 8" key="1">
    <citation type="journal article" date="2012" name="J. Bacteriol.">
        <title>Genome Sequence of Nitratireductor pacificus Type Strain pht-3B.</title>
        <authorList>
            <person name="Lai Q."/>
            <person name="Li G."/>
            <person name="Shao Z."/>
        </authorList>
    </citation>
    <scope>NUCLEOTIDE SEQUENCE [LARGE SCALE GENOMIC DNA]</scope>
    <source>
        <strain evidence="8">pht-3B</strain>
    </source>
</reference>
<dbReference type="EMBL" id="AMRM01000012">
    <property type="protein sequence ID" value="EKF18577.1"/>
    <property type="molecule type" value="Genomic_DNA"/>
</dbReference>
<keyword evidence="4" id="KW-0547">Nucleotide-binding</keyword>
<dbReference type="GO" id="GO:0005524">
    <property type="term" value="F:ATP binding"/>
    <property type="evidence" value="ECO:0007669"/>
    <property type="project" value="UniProtKB-KW"/>
</dbReference>
<evidence type="ECO:0000313" key="7">
    <source>
        <dbReference type="EMBL" id="EKF18577.1"/>
    </source>
</evidence>
<dbReference type="GO" id="GO:0016887">
    <property type="term" value="F:ATP hydrolysis activity"/>
    <property type="evidence" value="ECO:0007669"/>
    <property type="project" value="InterPro"/>
</dbReference>
<dbReference type="CDD" id="cd03257">
    <property type="entry name" value="ABC_NikE_OppD_transporters"/>
    <property type="match status" value="1"/>
</dbReference>
<evidence type="ECO:0000256" key="4">
    <source>
        <dbReference type="ARBA" id="ARBA00022741"/>
    </source>
</evidence>
<protein>
    <submittedName>
        <fullName evidence="7">Peptide ABC transporter ATPase</fullName>
    </submittedName>
</protein>
<evidence type="ECO:0000256" key="3">
    <source>
        <dbReference type="ARBA" id="ARBA00022448"/>
    </source>
</evidence>
<dbReference type="AlphaFoldDB" id="K2MMV5"/>
<dbReference type="SMART" id="SM00382">
    <property type="entry name" value="AAA"/>
    <property type="match status" value="1"/>
</dbReference>
<feature type="domain" description="ABC transporter" evidence="6">
    <location>
        <begin position="11"/>
        <end position="261"/>
    </location>
</feature>
<dbReference type="PANTHER" id="PTHR43776:SF7">
    <property type="entry name" value="D,D-DIPEPTIDE TRANSPORT ATP-BINDING PROTEIN DDPF-RELATED"/>
    <property type="match status" value="1"/>
</dbReference>
<comment type="subcellular location">
    <subcellularLocation>
        <location evidence="1">Cell inner membrane</location>
        <topology evidence="1">Peripheral membrane protein</topology>
    </subcellularLocation>
</comment>
<proteinExistence type="inferred from homology"/>
<keyword evidence="3" id="KW-0813">Transport</keyword>
<keyword evidence="5" id="KW-0067">ATP-binding</keyword>
<dbReference type="eggNOG" id="COG4608">
    <property type="taxonomic scope" value="Bacteria"/>
</dbReference>
<accession>K2MMV5</accession>
<dbReference type="PANTHER" id="PTHR43776">
    <property type="entry name" value="TRANSPORT ATP-BINDING PROTEIN"/>
    <property type="match status" value="1"/>
</dbReference>
<dbReference type="OrthoDB" id="9815712at2"/>
<dbReference type="PROSITE" id="PS00211">
    <property type="entry name" value="ABC_TRANSPORTER_1"/>
    <property type="match status" value="1"/>
</dbReference>
<name>K2MMV5_9HYPH</name>
<comment type="similarity">
    <text evidence="2">Belongs to the ABC transporter superfamily.</text>
</comment>
<dbReference type="GO" id="GO:0015833">
    <property type="term" value="P:peptide transport"/>
    <property type="evidence" value="ECO:0007669"/>
    <property type="project" value="InterPro"/>
</dbReference>
<dbReference type="GO" id="GO:0055085">
    <property type="term" value="P:transmembrane transport"/>
    <property type="evidence" value="ECO:0007669"/>
    <property type="project" value="UniProtKB-ARBA"/>
</dbReference>
<dbReference type="SUPFAM" id="SSF52540">
    <property type="entry name" value="P-loop containing nucleoside triphosphate hydrolases"/>
    <property type="match status" value="1"/>
</dbReference>
<dbReference type="GO" id="GO:0005886">
    <property type="term" value="C:plasma membrane"/>
    <property type="evidence" value="ECO:0007669"/>
    <property type="project" value="UniProtKB-SubCell"/>
</dbReference>
<dbReference type="InterPro" id="IPR003439">
    <property type="entry name" value="ABC_transporter-like_ATP-bd"/>
</dbReference>
<evidence type="ECO:0000259" key="6">
    <source>
        <dbReference type="PROSITE" id="PS50893"/>
    </source>
</evidence>
<dbReference type="RefSeq" id="WP_008597124.1">
    <property type="nucleotide sequence ID" value="NZ_AMRM01000012.1"/>
</dbReference>
<dbReference type="FunFam" id="3.40.50.300:FF:000016">
    <property type="entry name" value="Oligopeptide ABC transporter ATP-binding component"/>
    <property type="match status" value="1"/>
</dbReference>
<dbReference type="PROSITE" id="PS50893">
    <property type="entry name" value="ABC_TRANSPORTER_2"/>
    <property type="match status" value="1"/>
</dbReference>
<dbReference type="PATRIC" id="fig|391937.3.peg.2422"/>
<dbReference type="NCBIfam" id="TIGR01727">
    <property type="entry name" value="oligo_HPY"/>
    <property type="match status" value="1"/>
</dbReference>
<dbReference type="InterPro" id="IPR050319">
    <property type="entry name" value="ABC_transp_ATP-bind"/>
</dbReference>
<evidence type="ECO:0000256" key="5">
    <source>
        <dbReference type="ARBA" id="ARBA00022840"/>
    </source>
</evidence>
<keyword evidence="8" id="KW-1185">Reference proteome</keyword>
<dbReference type="InterPro" id="IPR013563">
    <property type="entry name" value="Oligopep_ABC_C"/>
</dbReference>
<sequence>MTSTTLTEPLLSVRGLGKYFGASRGLFRKTLPTIKAVNGVDLDVRAGETLSLVGESGCGKSTTGRLIARLLDASQGEITFAGRDVTHTQGAELRALRRDIQMIFQDPYSSLNPRLTIGEIIGAPFAIQKVEPAGGVERAVRDLMSRVGLNPDHFGRYPREFSGGQRQRIGIARALALKPKLVICDEPVSALDVSVQAQVVNLLMDLQGEFGLSYLFIAHDLAVVKHISARIAVMYLGQIMETAPAEMLYSSPAHPYTRALISAAPIPDPDLARERKRIALTGDVPSAGNPPAGCPFHTRCPSVQARCRSEKPRLETIGQERSVACHFPEGQATGT</sequence>
<evidence type="ECO:0000313" key="8">
    <source>
        <dbReference type="Proteomes" id="UP000006786"/>
    </source>
</evidence>
<dbReference type="InterPro" id="IPR003593">
    <property type="entry name" value="AAA+_ATPase"/>
</dbReference>
<dbReference type="Pfam" id="PF08352">
    <property type="entry name" value="oligo_HPY"/>
    <property type="match status" value="1"/>
</dbReference>
<evidence type="ECO:0000256" key="2">
    <source>
        <dbReference type="ARBA" id="ARBA00005417"/>
    </source>
</evidence>
<organism evidence="7 8">
    <name type="scientific">Nitratireductor pacificus pht-3B</name>
    <dbReference type="NCBI Taxonomy" id="391937"/>
    <lineage>
        <taxon>Bacteria</taxon>
        <taxon>Pseudomonadati</taxon>
        <taxon>Pseudomonadota</taxon>
        <taxon>Alphaproteobacteria</taxon>
        <taxon>Hyphomicrobiales</taxon>
        <taxon>Phyllobacteriaceae</taxon>
        <taxon>Nitratireductor</taxon>
    </lineage>
</organism>